<name>A0A8S0Z0I4_ARCPL</name>
<dbReference type="Proteomes" id="UP000494106">
    <property type="component" value="Unassembled WGS sequence"/>
</dbReference>
<evidence type="ECO:0000313" key="1">
    <source>
        <dbReference type="EMBL" id="CAB3225100.1"/>
    </source>
</evidence>
<dbReference type="EMBL" id="CADEBC010000205">
    <property type="protein sequence ID" value="CAB3225100.1"/>
    <property type="molecule type" value="Genomic_DNA"/>
</dbReference>
<dbReference type="AlphaFoldDB" id="A0A8S0Z0I4"/>
<evidence type="ECO:0000313" key="2">
    <source>
        <dbReference type="Proteomes" id="UP000494106"/>
    </source>
</evidence>
<keyword evidence="2" id="KW-1185">Reference proteome</keyword>
<sequence length="73" mass="8064">MDTLRSTSEFTSMRWGCGPQEQKSLARMAGKSIEKDFTFTFRSLCTLVKEIPIDTPLMACAALPCHPAGCPRP</sequence>
<reference evidence="1 2" key="1">
    <citation type="submission" date="2020-04" db="EMBL/GenBank/DDBJ databases">
        <authorList>
            <person name="Wallbank WR R."/>
            <person name="Pardo Diaz C."/>
            <person name="Kozak K."/>
            <person name="Martin S."/>
            <person name="Jiggins C."/>
            <person name="Moest M."/>
            <person name="Warren A I."/>
            <person name="Byers J.R.P. K."/>
            <person name="Montejo-Kovacevich G."/>
            <person name="Yen C E."/>
        </authorList>
    </citation>
    <scope>NUCLEOTIDE SEQUENCE [LARGE SCALE GENOMIC DNA]</scope>
</reference>
<proteinExistence type="predicted"/>
<organism evidence="1 2">
    <name type="scientific">Arctia plantaginis</name>
    <name type="common">Wood tiger moth</name>
    <name type="synonym">Phalaena plantaginis</name>
    <dbReference type="NCBI Taxonomy" id="874455"/>
    <lineage>
        <taxon>Eukaryota</taxon>
        <taxon>Metazoa</taxon>
        <taxon>Ecdysozoa</taxon>
        <taxon>Arthropoda</taxon>
        <taxon>Hexapoda</taxon>
        <taxon>Insecta</taxon>
        <taxon>Pterygota</taxon>
        <taxon>Neoptera</taxon>
        <taxon>Endopterygota</taxon>
        <taxon>Lepidoptera</taxon>
        <taxon>Glossata</taxon>
        <taxon>Ditrysia</taxon>
        <taxon>Noctuoidea</taxon>
        <taxon>Erebidae</taxon>
        <taxon>Arctiinae</taxon>
        <taxon>Arctia</taxon>
    </lineage>
</organism>
<gene>
    <name evidence="1" type="ORF">APLA_LOCUS2339</name>
</gene>
<accession>A0A8S0Z0I4</accession>
<protein>
    <submittedName>
        <fullName evidence="1">Uncharacterized protein</fullName>
    </submittedName>
</protein>
<comment type="caution">
    <text evidence="1">The sequence shown here is derived from an EMBL/GenBank/DDBJ whole genome shotgun (WGS) entry which is preliminary data.</text>
</comment>